<evidence type="ECO:0000259" key="5">
    <source>
        <dbReference type="Pfam" id="PF08241"/>
    </source>
</evidence>
<dbReference type="InterPro" id="IPR051052">
    <property type="entry name" value="Diverse_substrate_MTase"/>
</dbReference>
<evidence type="ECO:0000313" key="6">
    <source>
        <dbReference type="EMBL" id="MFD1834991.1"/>
    </source>
</evidence>
<dbReference type="CDD" id="cd02440">
    <property type="entry name" value="AdoMet_MTases"/>
    <property type="match status" value="1"/>
</dbReference>
<feature type="region of interest" description="Disordered" evidence="4">
    <location>
        <begin position="1"/>
        <end position="27"/>
    </location>
</feature>
<comment type="caution">
    <text evidence="6">The sequence shown here is derived from an EMBL/GenBank/DDBJ whole genome shotgun (WGS) entry which is preliminary data.</text>
</comment>
<dbReference type="PANTHER" id="PTHR44942:SF4">
    <property type="entry name" value="METHYLTRANSFERASE TYPE 11 DOMAIN-CONTAINING PROTEIN"/>
    <property type="match status" value="1"/>
</dbReference>
<dbReference type="InterPro" id="IPR029063">
    <property type="entry name" value="SAM-dependent_MTases_sf"/>
</dbReference>
<dbReference type="EMBL" id="JBHUFL010000002">
    <property type="protein sequence ID" value="MFD1834991.1"/>
    <property type="molecule type" value="Genomic_DNA"/>
</dbReference>
<protein>
    <submittedName>
        <fullName evidence="6">Class I SAM-dependent methyltransferase</fullName>
    </submittedName>
</protein>
<dbReference type="GO" id="GO:0008168">
    <property type="term" value="F:methyltransferase activity"/>
    <property type="evidence" value="ECO:0007669"/>
    <property type="project" value="UniProtKB-KW"/>
</dbReference>
<dbReference type="SUPFAM" id="SSF53335">
    <property type="entry name" value="S-adenosyl-L-methionine-dependent methyltransferases"/>
    <property type="match status" value="1"/>
</dbReference>
<dbReference type="PANTHER" id="PTHR44942">
    <property type="entry name" value="METHYLTRANSF_11 DOMAIN-CONTAINING PROTEIN"/>
    <property type="match status" value="1"/>
</dbReference>
<gene>
    <name evidence="6" type="ORF">ACFSDA_07855</name>
</gene>
<reference evidence="7" key="1">
    <citation type="journal article" date="2019" name="Int. J. Syst. Evol. Microbiol.">
        <title>The Global Catalogue of Microorganisms (GCM) 10K type strain sequencing project: providing services to taxonomists for standard genome sequencing and annotation.</title>
        <authorList>
            <consortium name="The Broad Institute Genomics Platform"/>
            <consortium name="The Broad Institute Genome Sequencing Center for Infectious Disease"/>
            <person name="Wu L."/>
            <person name="Ma J."/>
        </authorList>
    </citation>
    <scope>NUCLEOTIDE SEQUENCE [LARGE SCALE GENOMIC DNA]</scope>
    <source>
        <strain evidence="7">JCM 11650</strain>
    </source>
</reference>
<name>A0ABW4PZW7_9MICO</name>
<evidence type="ECO:0000256" key="2">
    <source>
        <dbReference type="ARBA" id="ARBA00022603"/>
    </source>
</evidence>
<dbReference type="RefSeq" id="WP_137769794.1">
    <property type="nucleotide sequence ID" value="NZ_BAAAIS010000002.1"/>
</dbReference>
<keyword evidence="2 6" id="KW-0489">Methyltransferase</keyword>
<sequence>MSTDDPQHPPVPPVSRRSQPRFRSRERRAELAEAFTRTGADYDRLRPAYPEAALDAILAALPAAVERRTAVDLGAGTGKLSAALAARGLVVTAVDPAASMLDALRDPGVERVVGTAEATGLPDACADLVTAAQAWHWFEADAASAEVLRLLRPGGVLALLWNTLDVQIPWVHRYSRIMHAGDVQRDDFAPPVAGGLALAERVVVRWEDPMATPDLVDLARTRSYVITAEEERREKVLANLDWYVHEHLGHERGSTVGLPYRTDLFLYRAA</sequence>
<comment type="similarity">
    <text evidence="1">Belongs to the methyltransferase superfamily.</text>
</comment>
<evidence type="ECO:0000256" key="3">
    <source>
        <dbReference type="ARBA" id="ARBA00022679"/>
    </source>
</evidence>
<dbReference type="Gene3D" id="3.40.50.150">
    <property type="entry name" value="Vaccinia Virus protein VP39"/>
    <property type="match status" value="1"/>
</dbReference>
<dbReference type="Pfam" id="PF08241">
    <property type="entry name" value="Methyltransf_11"/>
    <property type="match status" value="1"/>
</dbReference>
<organism evidence="6 7">
    <name type="scientific">Brachybacterium rhamnosum</name>
    <dbReference type="NCBI Taxonomy" id="173361"/>
    <lineage>
        <taxon>Bacteria</taxon>
        <taxon>Bacillati</taxon>
        <taxon>Actinomycetota</taxon>
        <taxon>Actinomycetes</taxon>
        <taxon>Micrococcales</taxon>
        <taxon>Dermabacteraceae</taxon>
        <taxon>Brachybacterium</taxon>
    </lineage>
</organism>
<evidence type="ECO:0000256" key="4">
    <source>
        <dbReference type="SAM" id="MobiDB-lite"/>
    </source>
</evidence>
<evidence type="ECO:0000313" key="7">
    <source>
        <dbReference type="Proteomes" id="UP001597280"/>
    </source>
</evidence>
<keyword evidence="3" id="KW-0808">Transferase</keyword>
<proteinExistence type="inferred from homology"/>
<feature type="domain" description="Methyltransferase type 11" evidence="5">
    <location>
        <begin position="71"/>
        <end position="158"/>
    </location>
</feature>
<keyword evidence="7" id="KW-1185">Reference proteome</keyword>
<dbReference type="Proteomes" id="UP001597280">
    <property type="component" value="Unassembled WGS sequence"/>
</dbReference>
<accession>A0ABW4PZW7</accession>
<evidence type="ECO:0000256" key="1">
    <source>
        <dbReference type="ARBA" id="ARBA00008361"/>
    </source>
</evidence>
<dbReference type="GO" id="GO:0032259">
    <property type="term" value="P:methylation"/>
    <property type="evidence" value="ECO:0007669"/>
    <property type="project" value="UniProtKB-KW"/>
</dbReference>
<dbReference type="InterPro" id="IPR013216">
    <property type="entry name" value="Methyltransf_11"/>
</dbReference>